<accession>A0ABX1WWW8</accession>
<evidence type="ECO:0000313" key="2">
    <source>
        <dbReference type="Proteomes" id="UP000732105"/>
    </source>
</evidence>
<keyword evidence="2" id="KW-1185">Reference proteome</keyword>
<proteinExistence type="predicted"/>
<dbReference type="Proteomes" id="UP000732105">
    <property type="component" value="Unassembled WGS sequence"/>
</dbReference>
<reference evidence="1 2" key="1">
    <citation type="submission" date="2018-12" db="EMBL/GenBank/DDBJ databases">
        <title>Marinifilum JC070 sp. nov., a marine bacterium isolated from Yongle Blue Hole in the South China Sea.</title>
        <authorList>
            <person name="Fu T."/>
        </authorList>
    </citation>
    <scope>NUCLEOTIDE SEQUENCE [LARGE SCALE GENOMIC DNA]</scope>
    <source>
        <strain evidence="1 2">JC070</strain>
    </source>
</reference>
<comment type="caution">
    <text evidence="1">The sequence shown here is derived from an EMBL/GenBank/DDBJ whole genome shotgun (WGS) entry which is preliminary data.</text>
</comment>
<name>A0ABX1WWW8_9BACT</name>
<organism evidence="1 2">
    <name type="scientific">Marinifilum caeruleilacunae</name>
    <dbReference type="NCBI Taxonomy" id="2499076"/>
    <lineage>
        <taxon>Bacteria</taxon>
        <taxon>Pseudomonadati</taxon>
        <taxon>Bacteroidota</taxon>
        <taxon>Bacteroidia</taxon>
        <taxon>Marinilabiliales</taxon>
        <taxon>Marinifilaceae</taxon>
    </lineage>
</organism>
<dbReference type="RefSeq" id="WP_171595849.1">
    <property type="nucleotide sequence ID" value="NZ_RZNH01000019.1"/>
</dbReference>
<sequence length="220" mass="26006">MRNPWRNLNTDVTSIHPLDMQAVDEFNAQAKEEYQFCNTLLPDPYIGSLKAKVLLLALNPGLSAEDYQTHADEQFRFLYKQNLAQVKCDYPFYYLSPDLNCPGSKWWRGKLRWFSEEMDDKILAQSICCLQYVPYHSVQFKQAKQMLPTQEYTREIVKSFMDRNAPIVFMRSKSKWEQLVPELKGYPNAMMLRNPRNPTFSPKNMGEENFEELLKLVRRK</sequence>
<gene>
    <name evidence="1" type="ORF">ELS83_12170</name>
</gene>
<evidence type="ECO:0000313" key="1">
    <source>
        <dbReference type="EMBL" id="NOU60577.1"/>
    </source>
</evidence>
<evidence type="ECO:0008006" key="3">
    <source>
        <dbReference type="Google" id="ProtNLM"/>
    </source>
</evidence>
<dbReference type="EMBL" id="RZNH01000019">
    <property type="protein sequence ID" value="NOU60577.1"/>
    <property type="molecule type" value="Genomic_DNA"/>
</dbReference>
<protein>
    <recommendedName>
        <fullName evidence="3">Uracil-DNA glycosylase</fullName>
    </recommendedName>
</protein>